<evidence type="ECO:0000313" key="3">
    <source>
        <dbReference type="EMBL" id="CAB4125562.1"/>
    </source>
</evidence>
<reference evidence="3" key="1">
    <citation type="submission" date="2020-04" db="EMBL/GenBank/DDBJ databases">
        <authorList>
            <person name="Chiriac C."/>
            <person name="Salcher M."/>
            <person name="Ghai R."/>
            <person name="Kavagutti S V."/>
        </authorList>
    </citation>
    <scope>NUCLEOTIDE SEQUENCE</scope>
</reference>
<dbReference type="EMBL" id="LR796189">
    <property type="protein sequence ID" value="CAB4125562.1"/>
    <property type="molecule type" value="Genomic_DNA"/>
</dbReference>
<dbReference type="InterPro" id="IPR036397">
    <property type="entry name" value="RNaseH_sf"/>
</dbReference>
<dbReference type="Gene3D" id="3.30.420.10">
    <property type="entry name" value="Ribonuclease H-like superfamily/Ribonuclease H"/>
    <property type="match status" value="1"/>
</dbReference>
<dbReference type="InterPro" id="IPR012337">
    <property type="entry name" value="RNaseH-like_sf"/>
</dbReference>
<dbReference type="Pfam" id="PF00075">
    <property type="entry name" value="RNase_H"/>
    <property type="match status" value="1"/>
</dbReference>
<evidence type="ECO:0000256" key="1">
    <source>
        <dbReference type="SAM" id="MobiDB-lite"/>
    </source>
</evidence>
<proteinExistence type="predicted"/>
<protein>
    <submittedName>
        <fullName evidence="3">RnhA Ribonuclease HI</fullName>
    </submittedName>
</protein>
<feature type="region of interest" description="Disordered" evidence="1">
    <location>
        <begin position="125"/>
        <end position="155"/>
    </location>
</feature>
<dbReference type="SUPFAM" id="SSF53098">
    <property type="entry name" value="Ribonuclease H-like"/>
    <property type="match status" value="1"/>
</dbReference>
<evidence type="ECO:0000259" key="2">
    <source>
        <dbReference type="PROSITE" id="PS50879"/>
    </source>
</evidence>
<feature type="compositionally biased region" description="Basic and acidic residues" evidence="1">
    <location>
        <begin position="137"/>
        <end position="155"/>
    </location>
</feature>
<feature type="domain" description="RNase H type-1" evidence="2">
    <location>
        <begin position="1"/>
        <end position="147"/>
    </location>
</feature>
<name>A0A6J5KW12_9CAUD</name>
<gene>
    <name evidence="3" type="ORF">UFOVP53_169</name>
</gene>
<accession>A0A6J5KW12</accession>
<dbReference type="InterPro" id="IPR002156">
    <property type="entry name" value="RNaseH_domain"/>
</dbReference>
<organism evidence="3">
    <name type="scientific">uncultured Caudovirales phage</name>
    <dbReference type="NCBI Taxonomy" id="2100421"/>
    <lineage>
        <taxon>Viruses</taxon>
        <taxon>Duplodnaviria</taxon>
        <taxon>Heunggongvirae</taxon>
        <taxon>Uroviricota</taxon>
        <taxon>Caudoviricetes</taxon>
        <taxon>Peduoviridae</taxon>
        <taxon>Maltschvirus</taxon>
        <taxon>Maltschvirus maltsch</taxon>
    </lineage>
</organism>
<sequence length="155" mass="17194">MINIVVYSDGSGNTFDSDGGYGYRMLVDGIQCTDGSGYLKKATNNVAELMAGIKGLECAKAYMKSYSEVHDYGEHKTEYNVTLISDSQLVLGYASGKYMCKAIHLTQYYIKIRALYNELNVTPKWERGHQGEPNNEAVDKLAGEARTNKRGLDDV</sequence>
<dbReference type="GO" id="GO:0003676">
    <property type="term" value="F:nucleic acid binding"/>
    <property type="evidence" value="ECO:0007669"/>
    <property type="project" value="InterPro"/>
</dbReference>
<dbReference type="PROSITE" id="PS50879">
    <property type="entry name" value="RNASE_H_1"/>
    <property type="match status" value="1"/>
</dbReference>
<dbReference type="GO" id="GO:0004523">
    <property type="term" value="F:RNA-DNA hybrid ribonuclease activity"/>
    <property type="evidence" value="ECO:0007669"/>
    <property type="project" value="InterPro"/>
</dbReference>